<evidence type="ECO:0000313" key="2">
    <source>
        <dbReference type="Proteomes" id="UP000297608"/>
    </source>
</evidence>
<evidence type="ECO:0000313" key="1">
    <source>
        <dbReference type="EMBL" id="TFB90762.1"/>
    </source>
</evidence>
<dbReference type="RefSeq" id="WP_134532712.1">
    <property type="nucleotide sequence ID" value="NZ_SOFG01000004.1"/>
</dbReference>
<dbReference type="Proteomes" id="UP000297608">
    <property type="component" value="Unassembled WGS sequence"/>
</dbReference>
<protein>
    <submittedName>
        <fullName evidence="1">Uncharacterized protein</fullName>
    </submittedName>
</protein>
<sequence length="60" mass="6314">MATVVAVLDAAQHSDVTSVVFGRLGTFTGDTNPIAGRDDSYPFGHPLDWAAVQKLNAVGR</sequence>
<reference evidence="1 2" key="1">
    <citation type="submission" date="2019-03" db="EMBL/GenBank/DDBJ databases">
        <title>Genomics of glacier-inhabiting Cryobacterium strains.</title>
        <authorList>
            <person name="Liu Q."/>
            <person name="Xin Y.-H."/>
        </authorList>
    </citation>
    <scope>NUCLEOTIDE SEQUENCE [LARGE SCALE GENOMIC DNA]</scope>
    <source>
        <strain evidence="1 2">MDB2-B</strain>
    </source>
</reference>
<dbReference type="EMBL" id="SOFG01000004">
    <property type="protein sequence ID" value="TFB90762.1"/>
    <property type="molecule type" value="Genomic_DNA"/>
</dbReference>
<comment type="caution">
    <text evidence="1">The sequence shown here is derived from an EMBL/GenBank/DDBJ whole genome shotgun (WGS) entry which is preliminary data.</text>
</comment>
<proteinExistence type="predicted"/>
<gene>
    <name evidence="1" type="ORF">E3O44_04070</name>
</gene>
<keyword evidence="2" id="KW-1185">Reference proteome</keyword>
<accession>A0ABY2IJP5</accession>
<name>A0ABY2IJP5_9MICO</name>
<organism evidence="1 2">
    <name type="scientific">Cryobacterium algoricola</name>
    <dbReference type="NCBI Taxonomy" id="1259183"/>
    <lineage>
        <taxon>Bacteria</taxon>
        <taxon>Bacillati</taxon>
        <taxon>Actinomycetota</taxon>
        <taxon>Actinomycetes</taxon>
        <taxon>Micrococcales</taxon>
        <taxon>Microbacteriaceae</taxon>
        <taxon>Cryobacterium</taxon>
    </lineage>
</organism>